<dbReference type="EMBL" id="JABMIG020000144">
    <property type="protein sequence ID" value="KAL3789226.1"/>
    <property type="molecule type" value="Genomic_DNA"/>
</dbReference>
<sequence length="392" mass="43841">MFPLMPATCFLAAFTTNPPRQIPACNWRVKSLAAAPAAHAFTEDITQDRYDDLLKWFLSKNERSYVSSKFEIRPSTCGGFGAFACGDLEEGELLLRIPRACCVTLDDAFNDVDCGPAFKRLMEQAGPGSDTVIIAGYLAKEYLLAQEYDRRLREVENGVLVDSSARKRLERIKYGPYLRSLPWKAGVNAQDHILFWEAGDVDSLFKGSLAYEDAFEIRNSVRQATKILAGMIGPTVSKARGMEDVQDDTSGFRLPWQAKKTNDVSYTDLEGLEEAICGAFVICLSRSFACKFTKEDMKEEECLIPVLDILQHSNDPNVSMVNADQSNLIEVKAAVAVKAGDELFNQYKPEDDANMPYHKFFTRFGFVPGVTEPIVNLVKNRSTIFFPKQQVV</sequence>
<reference evidence="2 3" key="1">
    <citation type="journal article" date="2020" name="G3 (Bethesda)">
        <title>Improved Reference Genome for Cyclotella cryptica CCMP332, a Model for Cell Wall Morphogenesis, Salinity Adaptation, and Lipid Production in Diatoms (Bacillariophyta).</title>
        <authorList>
            <person name="Roberts W.R."/>
            <person name="Downey K.M."/>
            <person name="Ruck E.C."/>
            <person name="Traller J.C."/>
            <person name="Alverson A.J."/>
        </authorList>
    </citation>
    <scope>NUCLEOTIDE SEQUENCE [LARGE SCALE GENOMIC DNA]</scope>
    <source>
        <strain evidence="2 3">CCMP332</strain>
    </source>
</reference>
<dbReference type="Proteomes" id="UP001516023">
    <property type="component" value="Unassembled WGS sequence"/>
</dbReference>
<feature type="domain" description="SET" evidence="1">
    <location>
        <begin position="68"/>
        <end position="348"/>
    </location>
</feature>
<dbReference type="Pfam" id="PF00856">
    <property type="entry name" value="SET"/>
    <property type="match status" value="1"/>
</dbReference>
<gene>
    <name evidence="2" type="ORF">HJC23_002811</name>
</gene>
<protein>
    <recommendedName>
        <fullName evidence="1">SET domain-containing protein</fullName>
    </recommendedName>
</protein>
<dbReference type="PANTHER" id="PTHR13271">
    <property type="entry name" value="UNCHARACTERIZED PUTATIVE METHYLTRANSFERASE"/>
    <property type="match status" value="1"/>
</dbReference>
<proteinExistence type="predicted"/>
<name>A0ABD3PPD5_9STRA</name>
<comment type="caution">
    <text evidence="2">The sequence shown here is derived from an EMBL/GenBank/DDBJ whole genome shotgun (WGS) entry which is preliminary data.</text>
</comment>
<dbReference type="SUPFAM" id="SSF82199">
    <property type="entry name" value="SET domain"/>
    <property type="match status" value="1"/>
</dbReference>
<dbReference type="InterPro" id="IPR001214">
    <property type="entry name" value="SET_dom"/>
</dbReference>
<dbReference type="CDD" id="cd10527">
    <property type="entry name" value="SET_LSMT"/>
    <property type="match status" value="1"/>
</dbReference>
<evidence type="ECO:0000313" key="3">
    <source>
        <dbReference type="Proteomes" id="UP001516023"/>
    </source>
</evidence>
<dbReference type="InterPro" id="IPR046341">
    <property type="entry name" value="SET_dom_sf"/>
</dbReference>
<evidence type="ECO:0000259" key="1">
    <source>
        <dbReference type="PROSITE" id="PS50280"/>
    </source>
</evidence>
<dbReference type="PROSITE" id="PS50280">
    <property type="entry name" value="SET"/>
    <property type="match status" value="1"/>
</dbReference>
<accession>A0ABD3PPD5</accession>
<dbReference type="InterPro" id="IPR050600">
    <property type="entry name" value="SETD3_SETD6_MTase"/>
</dbReference>
<dbReference type="Gene3D" id="3.90.1410.10">
    <property type="entry name" value="set domain protein methyltransferase, domain 1"/>
    <property type="match status" value="1"/>
</dbReference>
<keyword evidence="3" id="KW-1185">Reference proteome</keyword>
<organism evidence="2 3">
    <name type="scientific">Cyclotella cryptica</name>
    <dbReference type="NCBI Taxonomy" id="29204"/>
    <lineage>
        <taxon>Eukaryota</taxon>
        <taxon>Sar</taxon>
        <taxon>Stramenopiles</taxon>
        <taxon>Ochrophyta</taxon>
        <taxon>Bacillariophyta</taxon>
        <taxon>Coscinodiscophyceae</taxon>
        <taxon>Thalassiosirophycidae</taxon>
        <taxon>Stephanodiscales</taxon>
        <taxon>Stephanodiscaceae</taxon>
        <taxon>Cyclotella</taxon>
    </lineage>
</organism>
<evidence type="ECO:0000313" key="2">
    <source>
        <dbReference type="EMBL" id="KAL3789226.1"/>
    </source>
</evidence>
<dbReference type="AlphaFoldDB" id="A0ABD3PPD5"/>